<dbReference type="SUPFAM" id="SSF51306">
    <property type="entry name" value="LexA/Signal peptidase"/>
    <property type="match status" value="1"/>
</dbReference>
<dbReference type="PRINTS" id="PR00727">
    <property type="entry name" value="LEADERPTASE"/>
</dbReference>
<dbReference type="GO" id="GO:0006465">
    <property type="term" value="P:signal peptide processing"/>
    <property type="evidence" value="ECO:0007669"/>
    <property type="project" value="InterPro"/>
</dbReference>
<keyword evidence="10" id="KW-0472">Membrane</keyword>
<evidence type="ECO:0000256" key="2">
    <source>
        <dbReference type="ARBA" id="ARBA00007066"/>
    </source>
</evidence>
<evidence type="ECO:0000256" key="1">
    <source>
        <dbReference type="ARBA" id="ARBA00004434"/>
    </source>
</evidence>
<keyword evidence="7" id="KW-0378">Hydrolase</keyword>
<name>F2PJB4_TRIEC</name>
<feature type="active site" evidence="11">
    <location>
        <position position="199"/>
    </location>
</feature>
<evidence type="ECO:0000259" key="13">
    <source>
        <dbReference type="Pfam" id="PF10502"/>
    </source>
</evidence>
<dbReference type="GO" id="GO:0042720">
    <property type="term" value="C:mitochondrial inner membrane peptidase complex"/>
    <property type="evidence" value="ECO:0007669"/>
    <property type="project" value="InterPro"/>
</dbReference>
<dbReference type="InterPro" id="IPR037730">
    <property type="entry name" value="IMP2"/>
</dbReference>
<evidence type="ECO:0000256" key="4">
    <source>
        <dbReference type="ARBA" id="ARBA00022670"/>
    </source>
</evidence>
<evidence type="ECO:0000256" key="6">
    <source>
        <dbReference type="ARBA" id="ARBA00022792"/>
    </source>
</evidence>
<keyword evidence="4 14" id="KW-0645">Protease</keyword>
<dbReference type="AlphaFoldDB" id="F2PJB4"/>
<dbReference type="Proteomes" id="UP000009169">
    <property type="component" value="Unassembled WGS sequence"/>
</dbReference>
<feature type="domain" description="Peptidase S26" evidence="13">
    <location>
        <begin position="115"/>
        <end position="211"/>
    </location>
</feature>
<dbReference type="PANTHER" id="PTHR46041">
    <property type="entry name" value="MITOCHONDRIAL INNER MEMBRANE PROTEASE SUBUNIT 2"/>
    <property type="match status" value="1"/>
</dbReference>
<keyword evidence="6" id="KW-0999">Mitochondrion inner membrane</keyword>
<evidence type="ECO:0000256" key="8">
    <source>
        <dbReference type="ARBA" id="ARBA00022989"/>
    </source>
</evidence>
<keyword evidence="15" id="KW-1185">Reference proteome</keyword>
<dbReference type="Gene3D" id="2.10.109.10">
    <property type="entry name" value="Umud Fragment, subunit A"/>
    <property type="match status" value="1"/>
</dbReference>
<comment type="subcellular location">
    <subcellularLocation>
        <location evidence="1">Mitochondrion inner membrane</location>
        <topology evidence="1">Single-pass membrane protein</topology>
    </subcellularLocation>
</comment>
<sequence length="311" mass="35181">MPRLSYLIRSGQPHLQKFPAQNKFFIPSASRPSRLILKKPNLDIIHRLSHPNAAPFRSKSHISKLNSAHKRCSTAASSSNEPRNQYYGNNNANNTDEPRSRSRYSFGRNAALDIFLFTIQGLALFIVFREHVLDVKWISGASMSPYLNKGYNIDNIDSEMVLVDVTYATKLHLKRGMVVVFPSLRGSSSRTEPSKLSVKRIIALPGDIVTTRPPKSGEGGQKTQIVPWNHVWVEGDATDPDLSFDSNTYGPISMGLIKGQVMCVLRPKWRTLKWWEWENENDPVESGGDYGKSQRMRVKKDAVNVYDPNMH</sequence>
<evidence type="ECO:0000256" key="5">
    <source>
        <dbReference type="ARBA" id="ARBA00022692"/>
    </source>
</evidence>
<comment type="similarity">
    <text evidence="2">Belongs to the peptidase S26 family. IMP2 subfamily.</text>
</comment>
<proteinExistence type="inferred from homology"/>
<dbReference type="Pfam" id="PF10502">
    <property type="entry name" value="Peptidase_S26"/>
    <property type="match status" value="1"/>
</dbReference>
<dbReference type="VEuPathDB" id="FungiDB:TEQG_01021"/>
<feature type="region of interest" description="Disordered" evidence="12">
    <location>
        <begin position="69"/>
        <end position="101"/>
    </location>
</feature>
<keyword evidence="9" id="KW-0496">Mitochondrion</keyword>
<protein>
    <recommendedName>
        <fullName evidence="3">Mitochondrial inner membrane protease subunit 2</fullName>
    </recommendedName>
</protein>
<feature type="compositionally biased region" description="Polar residues" evidence="12">
    <location>
        <begin position="74"/>
        <end position="88"/>
    </location>
</feature>
<dbReference type="InterPro" id="IPR019533">
    <property type="entry name" value="Peptidase_S26"/>
</dbReference>
<keyword evidence="8" id="KW-1133">Transmembrane helix</keyword>
<dbReference type="EMBL" id="DS995720">
    <property type="protein sequence ID" value="EGE01981.1"/>
    <property type="molecule type" value="Genomic_DNA"/>
</dbReference>
<reference evidence="15" key="1">
    <citation type="journal article" date="2012" name="MBio">
        <title>Comparative genome analysis of Trichophyton rubrum and related dermatophytes reveals candidate genes involved in infection.</title>
        <authorList>
            <person name="Martinez D.A."/>
            <person name="Oliver B.G."/>
            <person name="Graeser Y."/>
            <person name="Goldberg J.M."/>
            <person name="Li W."/>
            <person name="Martinez-Rossi N.M."/>
            <person name="Monod M."/>
            <person name="Shelest E."/>
            <person name="Barton R.C."/>
            <person name="Birch E."/>
            <person name="Brakhage A.A."/>
            <person name="Chen Z."/>
            <person name="Gurr S.J."/>
            <person name="Heiman D."/>
            <person name="Heitman J."/>
            <person name="Kosti I."/>
            <person name="Rossi A."/>
            <person name="Saif S."/>
            <person name="Samalova M."/>
            <person name="Saunders C.W."/>
            <person name="Shea T."/>
            <person name="Summerbell R.C."/>
            <person name="Xu J."/>
            <person name="Young S."/>
            <person name="Zeng Q."/>
            <person name="Birren B.W."/>
            <person name="Cuomo C.A."/>
            <person name="White T.C."/>
        </authorList>
    </citation>
    <scope>NUCLEOTIDE SEQUENCE [LARGE SCALE GENOMIC DNA]</scope>
    <source>
        <strain evidence="15">ATCC MYA-4606 / CBS 127.97</strain>
    </source>
</reference>
<dbReference type="OrthoDB" id="9996127at2759"/>
<dbReference type="HOGENOM" id="CLU_028723_4_0_1"/>
<dbReference type="eggNOG" id="KOG1568">
    <property type="taxonomic scope" value="Eukaryota"/>
</dbReference>
<dbReference type="InterPro" id="IPR000223">
    <property type="entry name" value="Pept_S26A_signal_pept_1"/>
</dbReference>
<accession>F2PJB4</accession>
<dbReference type="GO" id="GO:0004252">
    <property type="term" value="F:serine-type endopeptidase activity"/>
    <property type="evidence" value="ECO:0007669"/>
    <property type="project" value="InterPro"/>
</dbReference>
<feature type="active site" evidence="11">
    <location>
        <position position="142"/>
    </location>
</feature>
<evidence type="ECO:0000256" key="9">
    <source>
        <dbReference type="ARBA" id="ARBA00023128"/>
    </source>
</evidence>
<gene>
    <name evidence="14" type="ORF">TEQG_01021</name>
</gene>
<keyword evidence="5" id="KW-0812">Transmembrane</keyword>
<organism evidence="14 15">
    <name type="scientific">Trichophyton equinum (strain ATCC MYA-4606 / CBS 127.97)</name>
    <name type="common">Horse ringworm fungus</name>
    <dbReference type="NCBI Taxonomy" id="559882"/>
    <lineage>
        <taxon>Eukaryota</taxon>
        <taxon>Fungi</taxon>
        <taxon>Dikarya</taxon>
        <taxon>Ascomycota</taxon>
        <taxon>Pezizomycotina</taxon>
        <taxon>Eurotiomycetes</taxon>
        <taxon>Eurotiomycetidae</taxon>
        <taxon>Onygenales</taxon>
        <taxon>Arthrodermataceae</taxon>
        <taxon>Trichophyton</taxon>
    </lineage>
</organism>
<evidence type="ECO:0000256" key="3">
    <source>
        <dbReference type="ARBA" id="ARBA00013650"/>
    </source>
</evidence>
<dbReference type="PANTHER" id="PTHR46041:SF2">
    <property type="entry name" value="MITOCHONDRIAL INNER MEMBRANE PROTEASE SUBUNIT 2"/>
    <property type="match status" value="1"/>
</dbReference>
<evidence type="ECO:0000256" key="11">
    <source>
        <dbReference type="PIRSR" id="PIRSR600223-1"/>
    </source>
</evidence>
<dbReference type="GO" id="GO:0006627">
    <property type="term" value="P:protein processing involved in protein targeting to mitochondrion"/>
    <property type="evidence" value="ECO:0007669"/>
    <property type="project" value="InterPro"/>
</dbReference>
<dbReference type="InterPro" id="IPR036286">
    <property type="entry name" value="LexA/Signal_pep-like_sf"/>
</dbReference>
<dbReference type="CDD" id="cd06530">
    <property type="entry name" value="S26_SPase_I"/>
    <property type="match status" value="1"/>
</dbReference>
<evidence type="ECO:0000313" key="14">
    <source>
        <dbReference type="EMBL" id="EGE01981.1"/>
    </source>
</evidence>
<evidence type="ECO:0000313" key="15">
    <source>
        <dbReference type="Proteomes" id="UP000009169"/>
    </source>
</evidence>
<evidence type="ECO:0000256" key="7">
    <source>
        <dbReference type="ARBA" id="ARBA00022801"/>
    </source>
</evidence>
<evidence type="ECO:0000256" key="10">
    <source>
        <dbReference type="ARBA" id="ARBA00023136"/>
    </source>
</evidence>
<evidence type="ECO:0000256" key="12">
    <source>
        <dbReference type="SAM" id="MobiDB-lite"/>
    </source>
</evidence>